<accession>A0A1W6ZIA9</accession>
<proteinExistence type="predicted"/>
<gene>
    <name evidence="9" type="ORF">CAL15_23305</name>
</gene>
<protein>
    <recommendedName>
        <fullName evidence="2">histidine kinase</fullName>
        <ecNumber evidence="2">2.7.13.3</ecNumber>
    </recommendedName>
</protein>
<dbReference type="SMART" id="SM00387">
    <property type="entry name" value="HATPase_c"/>
    <property type="match status" value="1"/>
</dbReference>
<dbReference type="PANTHER" id="PTHR44936">
    <property type="entry name" value="SENSOR PROTEIN CREC"/>
    <property type="match status" value="1"/>
</dbReference>
<dbReference type="KEGG" id="bgm:CAL15_23305"/>
<comment type="catalytic activity">
    <reaction evidence="1">
        <text>ATP + protein L-histidine = ADP + protein N-phospho-L-histidine.</text>
        <dbReference type="EC" id="2.7.13.3"/>
    </reaction>
</comment>
<dbReference type="STRING" id="463040.CAL15_23305"/>
<dbReference type="EMBL" id="CP021111">
    <property type="protein sequence ID" value="ARP97042.1"/>
    <property type="molecule type" value="Genomic_DNA"/>
</dbReference>
<dbReference type="InterPro" id="IPR004358">
    <property type="entry name" value="Sig_transdc_His_kin-like_C"/>
</dbReference>
<dbReference type="Proteomes" id="UP000194161">
    <property type="component" value="Chromosome"/>
</dbReference>
<evidence type="ECO:0000256" key="7">
    <source>
        <dbReference type="SAM" id="Coils"/>
    </source>
</evidence>
<evidence type="ECO:0000256" key="6">
    <source>
        <dbReference type="ARBA" id="ARBA00022840"/>
    </source>
</evidence>
<dbReference type="Pfam" id="PF02518">
    <property type="entry name" value="HATPase_c"/>
    <property type="match status" value="1"/>
</dbReference>
<dbReference type="EC" id="2.7.13.3" evidence="2"/>
<keyword evidence="5" id="KW-0418">Kinase</keyword>
<keyword evidence="10" id="KW-1185">Reference proteome</keyword>
<sequence length="736" mass="80826">MAGKVFRVDAKAVLTLGRNSIKDHTTAVVELIKNAYDADADTVELSIMSSADGHGQVRISDNGHGMSDSDIENAWLRIGFSEKVENKTSAQFGRRKTGEKGIGRLSADRLGSILELRTRRRGARATGIQIDWTKFEQPGKEIGEIQLPPLSNSNPKVPKRRIGTVQGYGTELIISELRQEWTAADIAKLYKELSLLLPPYSSLAKTFLIRLSNNIDVEYNGTIQFGGSAKGEIELSAALNKEGLLSYRIQHFSPGNRSKRKTVARTITWESMAADVPKKKGKESYQLGEVKIRLSYFVRRADLLEGTGLKLSQLRAYLDRNAGVRIYRDMVRVKPYGDPASGEADWLGLGERKISDPAGARRSSFKIGPNQLVGVVFAGRDTSPELIDSSSREGLIENDAFRQLKTVLMRCINLIESKYHEINKENPRPGTKAGRAKASVKSLTGNLSSLTVELSELQGKVGDDLRHEFAAVAEQISQVIQQAQATQRDIEELADQNTVFRGLATVGIASAIFGHETSTSIIQAGTKVRIARQLIAKTPPDIPRISERLNDASGYMDRIASWGKFSLSRVNKDKRQKRKISVSKLVEEILNELEGPMSSSDVELKRIISLDVEARTFPMDVEAVLINFVTNAYHEVKRHQGDRVIRVKLSERKVGQRAGFDLSVSDNGDGIPAEFTESIWEPLFSTKTDARGRATGTGLGLAIVKSAVEELGGEVSVKPKGPLGGAQFSAWFPGGV</sequence>
<evidence type="ECO:0000259" key="8">
    <source>
        <dbReference type="PROSITE" id="PS50109"/>
    </source>
</evidence>
<evidence type="ECO:0000256" key="2">
    <source>
        <dbReference type="ARBA" id="ARBA00012438"/>
    </source>
</evidence>
<dbReference type="Pfam" id="PF13589">
    <property type="entry name" value="HATPase_c_3"/>
    <property type="match status" value="1"/>
</dbReference>
<dbReference type="PANTHER" id="PTHR44936:SF10">
    <property type="entry name" value="SENSOR PROTEIN RSTB"/>
    <property type="match status" value="1"/>
</dbReference>
<feature type="coiled-coil region" evidence="7">
    <location>
        <begin position="440"/>
        <end position="496"/>
    </location>
</feature>
<feature type="domain" description="Histidine kinase" evidence="8">
    <location>
        <begin position="512"/>
        <end position="736"/>
    </location>
</feature>
<keyword evidence="6" id="KW-0067">ATP-binding</keyword>
<reference evidence="9 10" key="1">
    <citation type="submission" date="2017-05" db="EMBL/GenBank/DDBJ databases">
        <title>Complete and WGS of Bordetella genogroups.</title>
        <authorList>
            <person name="Spilker T."/>
            <person name="LiPuma J."/>
        </authorList>
    </citation>
    <scope>NUCLEOTIDE SEQUENCE [LARGE SCALE GENOMIC DNA]</scope>
    <source>
        <strain evidence="9 10">AU7206</strain>
    </source>
</reference>
<dbReference type="PROSITE" id="PS50109">
    <property type="entry name" value="HIS_KIN"/>
    <property type="match status" value="1"/>
</dbReference>
<evidence type="ECO:0000313" key="9">
    <source>
        <dbReference type="EMBL" id="ARP97042.1"/>
    </source>
</evidence>
<organism evidence="9 10">
    <name type="scientific">Bordetella genomosp. 13</name>
    <dbReference type="NCBI Taxonomy" id="463040"/>
    <lineage>
        <taxon>Bacteria</taxon>
        <taxon>Pseudomonadati</taxon>
        <taxon>Pseudomonadota</taxon>
        <taxon>Betaproteobacteria</taxon>
        <taxon>Burkholderiales</taxon>
        <taxon>Alcaligenaceae</taxon>
        <taxon>Bordetella</taxon>
    </lineage>
</organism>
<dbReference type="Gene3D" id="3.30.565.10">
    <property type="entry name" value="Histidine kinase-like ATPase, C-terminal domain"/>
    <property type="match status" value="2"/>
</dbReference>
<dbReference type="GO" id="GO:0005524">
    <property type="term" value="F:ATP binding"/>
    <property type="evidence" value="ECO:0007669"/>
    <property type="project" value="UniProtKB-KW"/>
</dbReference>
<dbReference type="RefSeq" id="WP_086080690.1">
    <property type="nucleotide sequence ID" value="NZ_CP021111.1"/>
</dbReference>
<keyword evidence="3" id="KW-0808">Transferase</keyword>
<dbReference type="SUPFAM" id="SSF55874">
    <property type="entry name" value="ATPase domain of HSP90 chaperone/DNA topoisomerase II/histidine kinase"/>
    <property type="match status" value="2"/>
</dbReference>
<evidence type="ECO:0000256" key="1">
    <source>
        <dbReference type="ARBA" id="ARBA00000085"/>
    </source>
</evidence>
<dbReference type="GO" id="GO:0004673">
    <property type="term" value="F:protein histidine kinase activity"/>
    <property type="evidence" value="ECO:0007669"/>
    <property type="project" value="UniProtKB-EC"/>
</dbReference>
<name>A0A1W6ZIA9_9BORD</name>
<keyword evidence="7" id="KW-0175">Coiled coil</keyword>
<dbReference type="AlphaFoldDB" id="A0A1W6ZIA9"/>
<dbReference type="OrthoDB" id="9816482at2"/>
<evidence type="ECO:0000256" key="3">
    <source>
        <dbReference type="ARBA" id="ARBA00022679"/>
    </source>
</evidence>
<keyword evidence="4" id="KW-0547">Nucleotide-binding</keyword>
<evidence type="ECO:0000256" key="5">
    <source>
        <dbReference type="ARBA" id="ARBA00022777"/>
    </source>
</evidence>
<dbReference type="InterPro" id="IPR036890">
    <property type="entry name" value="HATPase_C_sf"/>
</dbReference>
<dbReference type="PRINTS" id="PR00344">
    <property type="entry name" value="BCTRLSENSOR"/>
</dbReference>
<evidence type="ECO:0000313" key="10">
    <source>
        <dbReference type="Proteomes" id="UP000194161"/>
    </source>
</evidence>
<dbReference type="InterPro" id="IPR005467">
    <property type="entry name" value="His_kinase_dom"/>
</dbReference>
<dbReference type="InterPro" id="IPR050980">
    <property type="entry name" value="2C_sensor_his_kinase"/>
</dbReference>
<evidence type="ECO:0000256" key="4">
    <source>
        <dbReference type="ARBA" id="ARBA00022741"/>
    </source>
</evidence>
<dbReference type="InterPro" id="IPR003594">
    <property type="entry name" value="HATPase_dom"/>
</dbReference>